<evidence type="ECO:0000256" key="5">
    <source>
        <dbReference type="ARBA" id="ARBA00022448"/>
    </source>
</evidence>
<evidence type="ECO:0000313" key="14">
    <source>
        <dbReference type="EMBL" id="RGE57018.1"/>
    </source>
</evidence>
<reference evidence="14" key="1">
    <citation type="submission" date="2018-08" db="EMBL/GenBank/DDBJ databases">
        <title>A genome reference for cultivated species of the human gut microbiota.</title>
        <authorList>
            <person name="Zou Y."/>
            <person name="Xue W."/>
            <person name="Luo G."/>
        </authorList>
    </citation>
    <scope>NUCLEOTIDE SEQUENCE [LARGE SCALE GENOMIC DNA]</scope>
    <source>
        <strain evidence="14">TF05-5AC</strain>
    </source>
</reference>
<evidence type="ECO:0000256" key="13">
    <source>
        <dbReference type="SAM" id="Phobius"/>
    </source>
</evidence>
<evidence type="ECO:0000256" key="11">
    <source>
        <dbReference type="ARBA" id="ARBA00023136"/>
    </source>
</evidence>
<evidence type="ECO:0000256" key="3">
    <source>
        <dbReference type="ARBA" id="ARBA00010199"/>
    </source>
</evidence>
<keyword evidence="7" id="KW-1003">Cell membrane</keyword>
<feature type="transmembrane region" description="Helical" evidence="13">
    <location>
        <begin position="31"/>
        <end position="50"/>
    </location>
</feature>
<keyword evidence="5" id="KW-0813">Transport</keyword>
<evidence type="ECO:0000256" key="6">
    <source>
        <dbReference type="ARBA" id="ARBA00022449"/>
    </source>
</evidence>
<name>A0A3E3HYV7_9FIRM</name>
<keyword evidence="9 13" id="KW-1133">Transmembrane helix</keyword>
<keyword evidence="15" id="KW-1185">Reference proteome</keyword>
<evidence type="ECO:0000256" key="2">
    <source>
        <dbReference type="ARBA" id="ARBA00004651"/>
    </source>
</evidence>
<dbReference type="GO" id="GO:0042910">
    <property type="term" value="F:xenobiotic transmembrane transporter activity"/>
    <property type="evidence" value="ECO:0007669"/>
    <property type="project" value="InterPro"/>
</dbReference>
<evidence type="ECO:0000256" key="7">
    <source>
        <dbReference type="ARBA" id="ARBA00022475"/>
    </source>
</evidence>
<sequence>MADTMMIARAGEAAMSGVSLVNMLNDLMNQVLAALSTGGVIVTSHMLGAGKAEEARSSAKQLIVMACGVSLFLMIFMFFLRRPALSLFFGNIEADVMENAILYLIITAFSFPCMGLYNACAALFRAMGNTGVTFRVSLLVNLINVTGNAVCILGLHMGVAGVALPTLLARGTGGFLLYLSLKNKENVIYLSKEKFHFNLEVIKDILRIGIPSGLENGFFQLGKLMTVSFVSTFGTVQIAANGIANNLDSLGCLIGSPMILAMLTVAGRCAGAGDLKQVNHYVKKLLRITYLASGILNAVILLSLNWLLALYSVSAETAKLSYSLVMIHNGIAIILWPAAFVLPAALRACKDVRFVMVTISFSMWAFRVGLGYILGVILGLGAIGIWLAMLADWVFRAACFIGRYVRGKWKLKVKSEHERLDIT</sequence>
<dbReference type="PIRSF" id="PIRSF006603">
    <property type="entry name" value="DinF"/>
    <property type="match status" value="1"/>
</dbReference>
<evidence type="ECO:0000256" key="9">
    <source>
        <dbReference type="ARBA" id="ARBA00022989"/>
    </source>
</evidence>
<dbReference type="EMBL" id="QVLV01000019">
    <property type="protein sequence ID" value="RGE57018.1"/>
    <property type="molecule type" value="Genomic_DNA"/>
</dbReference>
<feature type="transmembrane region" description="Helical" evidence="13">
    <location>
        <begin position="100"/>
        <end position="124"/>
    </location>
</feature>
<feature type="transmembrane region" description="Helical" evidence="13">
    <location>
        <begin position="136"/>
        <end position="156"/>
    </location>
</feature>
<comment type="similarity">
    <text evidence="3">Belongs to the multi antimicrobial extrusion (MATE) (TC 2.A.66.1) family.</text>
</comment>
<keyword evidence="8 13" id="KW-0812">Transmembrane</keyword>
<feature type="transmembrane region" description="Helical" evidence="13">
    <location>
        <begin position="320"/>
        <end position="342"/>
    </location>
</feature>
<keyword evidence="6" id="KW-0050">Antiport</keyword>
<evidence type="ECO:0000256" key="1">
    <source>
        <dbReference type="ARBA" id="ARBA00003408"/>
    </source>
</evidence>
<comment type="caution">
    <text evidence="14">The sequence shown here is derived from an EMBL/GenBank/DDBJ whole genome shotgun (WGS) entry which is preliminary data.</text>
</comment>
<feature type="transmembrane region" description="Helical" evidence="13">
    <location>
        <begin position="62"/>
        <end position="80"/>
    </location>
</feature>
<dbReference type="InterPro" id="IPR002528">
    <property type="entry name" value="MATE_fam"/>
</dbReference>
<gene>
    <name evidence="14" type="ORF">DXC51_21715</name>
</gene>
<dbReference type="InterPro" id="IPR048279">
    <property type="entry name" value="MdtK-like"/>
</dbReference>
<dbReference type="Pfam" id="PF01554">
    <property type="entry name" value="MatE"/>
    <property type="match status" value="2"/>
</dbReference>
<comment type="function">
    <text evidence="1">Multidrug efflux pump.</text>
</comment>
<dbReference type="PANTHER" id="PTHR43298">
    <property type="entry name" value="MULTIDRUG RESISTANCE PROTEIN NORM-RELATED"/>
    <property type="match status" value="1"/>
</dbReference>
<protein>
    <recommendedName>
        <fullName evidence="4">Probable multidrug resistance protein NorM</fullName>
    </recommendedName>
    <alternativeName>
        <fullName evidence="12">Multidrug-efflux transporter</fullName>
    </alternativeName>
</protein>
<accession>A0A3E3HYV7</accession>
<dbReference type="NCBIfam" id="TIGR00797">
    <property type="entry name" value="matE"/>
    <property type="match status" value="1"/>
</dbReference>
<organism evidence="14 15">
    <name type="scientific">Eisenbergiella massiliensis</name>
    <dbReference type="NCBI Taxonomy" id="1720294"/>
    <lineage>
        <taxon>Bacteria</taxon>
        <taxon>Bacillati</taxon>
        <taxon>Bacillota</taxon>
        <taxon>Clostridia</taxon>
        <taxon>Lachnospirales</taxon>
        <taxon>Lachnospiraceae</taxon>
        <taxon>Eisenbergiella</taxon>
    </lineage>
</organism>
<dbReference type="AlphaFoldDB" id="A0A3E3HYV7"/>
<evidence type="ECO:0000313" key="15">
    <source>
        <dbReference type="Proteomes" id="UP000260812"/>
    </source>
</evidence>
<evidence type="ECO:0000256" key="10">
    <source>
        <dbReference type="ARBA" id="ARBA00023065"/>
    </source>
</evidence>
<comment type="subcellular location">
    <subcellularLocation>
        <location evidence="2">Cell membrane</location>
        <topology evidence="2">Multi-pass membrane protein</topology>
    </subcellularLocation>
</comment>
<feature type="transmembrane region" description="Helical" evidence="13">
    <location>
        <begin position="162"/>
        <end position="181"/>
    </location>
</feature>
<dbReference type="GO" id="GO:0005886">
    <property type="term" value="C:plasma membrane"/>
    <property type="evidence" value="ECO:0007669"/>
    <property type="project" value="UniProtKB-SubCell"/>
</dbReference>
<feature type="transmembrane region" description="Helical" evidence="13">
    <location>
        <begin position="285"/>
        <end position="308"/>
    </location>
</feature>
<evidence type="ECO:0000256" key="4">
    <source>
        <dbReference type="ARBA" id="ARBA00020268"/>
    </source>
</evidence>
<dbReference type="Proteomes" id="UP000260812">
    <property type="component" value="Unassembled WGS sequence"/>
</dbReference>
<dbReference type="GO" id="GO:0015297">
    <property type="term" value="F:antiporter activity"/>
    <property type="evidence" value="ECO:0007669"/>
    <property type="project" value="UniProtKB-KW"/>
</dbReference>
<evidence type="ECO:0000256" key="12">
    <source>
        <dbReference type="ARBA" id="ARBA00031636"/>
    </source>
</evidence>
<proteinExistence type="inferred from homology"/>
<evidence type="ECO:0000256" key="8">
    <source>
        <dbReference type="ARBA" id="ARBA00022692"/>
    </source>
</evidence>
<keyword evidence="10" id="KW-0406">Ion transport</keyword>
<dbReference type="GO" id="GO:0006811">
    <property type="term" value="P:monoatomic ion transport"/>
    <property type="evidence" value="ECO:0007669"/>
    <property type="project" value="UniProtKB-KW"/>
</dbReference>
<keyword evidence="11 13" id="KW-0472">Membrane</keyword>
<dbReference type="PANTHER" id="PTHR43298:SF2">
    <property type="entry name" value="FMN_FAD EXPORTER YEEO-RELATED"/>
    <property type="match status" value="1"/>
</dbReference>
<dbReference type="CDD" id="cd13137">
    <property type="entry name" value="MATE_NorM_like"/>
    <property type="match status" value="1"/>
</dbReference>
<dbReference type="InterPro" id="IPR050222">
    <property type="entry name" value="MATE_MdtK"/>
</dbReference>